<feature type="domain" description="CdaR GGDEF-like" evidence="3">
    <location>
        <begin position="286"/>
        <end position="398"/>
    </location>
</feature>
<comment type="similarity">
    <text evidence="1">Belongs to the CdaR family.</text>
</comment>
<dbReference type="Pfam" id="PF13556">
    <property type="entry name" value="HTH_30"/>
    <property type="match status" value="1"/>
</dbReference>
<organism evidence="4">
    <name type="scientific">Nakamurella sp. A5-74</name>
    <dbReference type="NCBI Taxonomy" id="3158264"/>
    <lineage>
        <taxon>Bacteria</taxon>
        <taxon>Bacillati</taxon>
        <taxon>Actinomycetota</taxon>
        <taxon>Actinomycetes</taxon>
        <taxon>Nakamurellales</taxon>
        <taxon>Nakamurellaceae</taxon>
        <taxon>Nakamurella</taxon>
    </lineage>
</organism>
<dbReference type="Pfam" id="PF17853">
    <property type="entry name" value="GGDEF_2"/>
    <property type="match status" value="1"/>
</dbReference>
<dbReference type="InterPro" id="IPR025736">
    <property type="entry name" value="PucR_C-HTH_dom"/>
</dbReference>
<feature type="domain" description="PucR C-terminal helix-turn-helix" evidence="2">
    <location>
        <begin position="447"/>
        <end position="500"/>
    </location>
</feature>
<dbReference type="EMBL" id="CP159218">
    <property type="protein sequence ID" value="XCG64254.1"/>
    <property type="molecule type" value="Genomic_DNA"/>
</dbReference>
<dbReference type="Gene3D" id="1.10.10.2840">
    <property type="entry name" value="PucR C-terminal helix-turn-helix domain"/>
    <property type="match status" value="1"/>
</dbReference>
<accession>A0AAU8DTS3</accession>
<evidence type="ECO:0000313" key="4">
    <source>
        <dbReference type="EMBL" id="XCG64254.1"/>
    </source>
</evidence>
<sequence>MTPPAAFSAPTVPLTMSELLRLDPLAKVEVAHRSATDQPVQGVDLANSFARLRRVPPHTLVVLSDEADSGGWSLATSLHLAWERAAAGVVISSRSLSASGSLLAERLDITLLVAERDPVDLALALAAQVSAPGSARALRIARCAEQLADQTAIRGIIAVLARELDPLPVALVAGSTLLAGRAAAVADKPGTQLVKVPVTTATGHLFAELVTRIPAGAGDSGTVESLLALGRTPILAAWAQGRLQQAGRVELERVSFRMLREAAAAPAVLDLPLATGLTEPASWPGELGWQLDGINRAIWLTRSTPTAPPADGEQDEMTQLVHSLWHTVLPNWPLAPDEDGWVSWSTGSTDRPAAMRRAARSLSDLLSRHGLVAGIGGAHPGARGLVRSREEARLTARVATTLAAGSIEWFDQIGVRAALGWLPIHSLEGVAQLCLTDLLAAKDRRALISTVLAVLDNGGSLSVAAGTLGVHRNTVLARLARARELGLTFDQPQVRLAVHTLCFALDTAWGHAAMEPDRTPPGRRELMR</sequence>
<dbReference type="InterPro" id="IPR051448">
    <property type="entry name" value="CdaR-like_regulators"/>
</dbReference>
<evidence type="ECO:0000259" key="2">
    <source>
        <dbReference type="Pfam" id="PF13556"/>
    </source>
</evidence>
<reference evidence="4" key="1">
    <citation type="submission" date="2024-05" db="EMBL/GenBank/DDBJ databases">
        <authorList>
            <person name="Cai S.Y."/>
            <person name="Jin L.M."/>
            <person name="Li H.R."/>
        </authorList>
    </citation>
    <scope>NUCLEOTIDE SEQUENCE</scope>
    <source>
        <strain evidence="4">A5-74</strain>
    </source>
</reference>
<dbReference type="RefSeq" id="WP_353649867.1">
    <property type="nucleotide sequence ID" value="NZ_CP159218.1"/>
</dbReference>
<dbReference type="InterPro" id="IPR042070">
    <property type="entry name" value="PucR_C-HTH_sf"/>
</dbReference>
<name>A0AAU8DTS3_9ACTN</name>
<proteinExistence type="inferred from homology"/>
<protein>
    <submittedName>
        <fullName evidence="4">Helix-turn-helix domain-containing protein</fullName>
    </submittedName>
</protein>
<dbReference type="PANTHER" id="PTHR33744">
    <property type="entry name" value="CARBOHYDRATE DIACID REGULATOR"/>
    <property type="match status" value="1"/>
</dbReference>
<evidence type="ECO:0000259" key="3">
    <source>
        <dbReference type="Pfam" id="PF17853"/>
    </source>
</evidence>
<dbReference type="InterPro" id="IPR041522">
    <property type="entry name" value="CdaR_GGDEF"/>
</dbReference>
<dbReference type="AlphaFoldDB" id="A0AAU8DTS3"/>
<dbReference type="PANTHER" id="PTHR33744:SF1">
    <property type="entry name" value="DNA-BINDING TRANSCRIPTIONAL ACTIVATOR ADER"/>
    <property type="match status" value="1"/>
</dbReference>
<gene>
    <name evidence="4" type="ORF">ABLG96_02570</name>
</gene>
<evidence type="ECO:0000256" key="1">
    <source>
        <dbReference type="ARBA" id="ARBA00006754"/>
    </source>
</evidence>